<dbReference type="InParanoid" id="A0A5C3PHY3"/>
<feature type="chain" id="PRO_5022742951" evidence="1">
    <location>
        <begin position="19"/>
        <end position="105"/>
    </location>
</feature>
<proteinExistence type="predicted"/>
<keyword evidence="3" id="KW-1185">Reference proteome</keyword>
<accession>A0A5C3PHY3</accession>
<dbReference type="EMBL" id="ML211136">
    <property type="protein sequence ID" value="TFK87860.1"/>
    <property type="molecule type" value="Genomic_DNA"/>
</dbReference>
<protein>
    <submittedName>
        <fullName evidence="2">Uncharacterized protein</fullName>
    </submittedName>
</protein>
<keyword evidence="1" id="KW-0732">Signal</keyword>
<dbReference type="AlphaFoldDB" id="A0A5C3PHY3"/>
<reference evidence="2 3" key="1">
    <citation type="journal article" date="2019" name="Nat. Ecol. Evol.">
        <title>Megaphylogeny resolves global patterns of mushroom evolution.</title>
        <authorList>
            <person name="Varga T."/>
            <person name="Krizsan K."/>
            <person name="Foldi C."/>
            <person name="Dima B."/>
            <person name="Sanchez-Garcia M."/>
            <person name="Sanchez-Ramirez S."/>
            <person name="Szollosi G.J."/>
            <person name="Szarkandi J.G."/>
            <person name="Papp V."/>
            <person name="Albert L."/>
            <person name="Andreopoulos W."/>
            <person name="Angelini C."/>
            <person name="Antonin V."/>
            <person name="Barry K.W."/>
            <person name="Bougher N.L."/>
            <person name="Buchanan P."/>
            <person name="Buyck B."/>
            <person name="Bense V."/>
            <person name="Catcheside P."/>
            <person name="Chovatia M."/>
            <person name="Cooper J."/>
            <person name="Damon W."/>
            <person name="Desjardin D."/>
            <person name="Finy P."/>
            <person name="Geml J."/>
            <person name="Haridas S."/>
            <person name="Hughes K."/>
            <person name="Justo A."/>
            <person name="Karasinski D."/>
            <person name="Kautmanova I."/>
            <person name="Kiss B."/>
            <person name="Kocsube S."/>
            <person name="Kotiranta H."/>
            <person name="LaButti K.M."/>
            <person name="Lechner B.E."/>
            <person name="Liimatainen K."/>
            <person name="Lipzen A."/>
            <person name="Lukacs Z."/>
            <person name="Mihaltcheva S."/>
            <person name="Morgado L.N."/>
            <person name="Niskanen T."/>
            <person name="Noordeloos M.E."/>
            <person name="Ohm R.A."/>
            <person name="Ortiz-Santana B."/>
            <person name="Ovrebo C."/>
            <person name="Racz N."/>
            <person name="Riley R."/>
            <person name="Savchenko A."/>
            <person name="Shiryaev A."/>
            <person name="Soop K."/>
            <person name="Spirin V."/>
            <person name="Szebenyi C."/>
            <person name="Tomsovsky M."/>
            <person name="Tulloss R.E."/>
            <person name="Uehling J."/>
            <person name="Grigoriev I.V."/>
            <person name="Vagvolgyi C."/>
            <person name="Papp T."/>
            <person name="Martin F.M."/>
            <person name="Miettinen O."/>
            <person name="Hibbett D.S."/>
            <person name="Nagy L.G."/>
        </authorList>
    </citation>
    <scope>NUCLEOTIDE SEQUENCE [LARGE SCALE GENOMIC DNA]</scope>
    <source>
        <strain evidence="2 3">HHB13444</strain>
    </source>
</reference>
<feature type="signal peptide" evidence="1">
    <location>
        <begin position="1"/>
        <end position="18"/>
    </location>
</feature>
<dbReference type="Proteomes" id="UP000308197">
    <property type="component" value="Unassembled WGS sequence"/>
</dbReference>
<sequence length="105" mass="11390">MPSLANGLILSVLDGVAGHEAPPVGEGCGSTGTHLVPDVRHTTRRELAPRGWHSRLHLHVAASYEREQCCREPLHVQWEGMMPAPDPNGSPGRVPSLLLMRATQM</sequence>
<gene>
    <name evidence="2" type="ORF">K466DRAFT_96526</name>
</gene>
<evidence type="ECO:0000256" key="1">
    <source>
        <dbReference type="SAM" id="SignalP"/>
    </source>
</evidence>
<organism evidence="2 3">
    <name type="scientific">Polyporus arcularius HHB13444</name>
    <dbReference type="NCBI Taxonomy" id="1314778"/>
    <lineage>
        <taxon>Eukaryota</taxon>
        <taxon>Fungi</taxon>
        <taxon>Dikarya</taxon>
        <taxon>Basidiomycota</taxon>
        <taxon>Agaricomycotina</taxon>
        <taxon>Agaricomycetes</taxon>
        <taxon>Polyporales</taxon>
        <taxon>Polyporaceae</taxon>
        <taxon>Polyporus</taxon>
    </lineage>
</organism>
<evidence type="ECO:0000313" key="2">
    <source>
        <dbReference type="EMBL" id="TFK87860.1"/>
    </source>
</evidence>
<name>A0A5C3PHY3_9APHY</name>
<evidence type="ECO:0000313" key="3">
    <source>
        <dbReference type="Proteomes" id="UP000308197"/>
    </source>
</evidence>